<gene>
    <name evidence="1" type="ORF">GCM10007857_25400</name>
</gene>
<dbReference type="Proteomes" id="UP001156905">
    <property type="component" value="Unassembled WGS sequence"/>
</dbReference>
<evidence type="ECO:0000313" key="1">
    <source>
        <dbReference type="EMBL" id="GLR85829.1"/>
    </source>
</evidence>
<evidence type="ECO:0000313" key="2">
    <source>
        <dbReference type="Proteomes" id="UP001156905"/>
    </source>
</evidence>
<accession>A0ABQ6AUE5</accession>
<comment type="caution">
    <text evidence="1">The sequence shown here is derived from an EMBL/GenBank/DDBJ whole genome shotgun (WGS) entry which is preliminary data.</text>
</comment>
<evidence type="ECO:0008006" key="3">
    <source>
        <dbReference type="Google" id="ProtNLM"/>
    </source>
</evidence>
<reference evidence="2" key="1">
    <citation type="journal article" date="2019" name="Int. J. Syst. Evol. Microbiol.">
        <title>The Global Catalogue of Microorganisms (GCM) 10K type strain sequencing project: providing services to taxonomists for standard genome sequencing and annotation.</title>
        <authorList>
            <consortium name="The Broad Institute Genomics Platform"/>
            <consortium name="The Broad Institute Genome Sequencing Center for Infectious Disease"/>
            <person name="Wu L."/>
            <person name="Ma J."/>
        </authorList>
    </citation>
    <scope>NUCLEOTIDE SEQUENCE [LARGE SCALE GENOMIC DNA]</scope>
    <source>
        <strain evidence="2">NBRC 102520</strain>
    </source>
</reference>
<keyword evidence="2" id="KW-1185">Reference proteome</keyword>
<dbReference type="EMBL" id="BSOW01000007">
    <property type="protein sequence ID" value="GLR85829.1"/>
    <property type="molecule type" value="Genomic_DNA"/>
</dbReference>
<sequence length="85" mass="9486">MPGVIDHRDIGIAHRVGEVSQGAPRLQRRQVVTGIDHVKTSILQHLRDQRAVVDGVRKWWRVLIRGIGDYKRDALSGKGGLGDQN</sequence>
<organism evidence="1 2">
    <name type="scientific">Bradyrhizobium iriomotense</name>
    <dbReference type="NCBI Taxonomy" id="441950"/>
    <lineage>
        <taxon>Bacteria</taxon>
        <taxon>Pseudomonadati</taxon>
        <taxon>Pseudomonadota</taxon>
        <taxon>Alphaproteobacteria</taxon>
        <taxon>Hyphomicrobiales</taxon>
        <taxon>Nitrobacteraceae</taxon>
        <taxon>Bradyrhizobium</taxon>
    </lineage>
</organism>
<proteinExistence type="predicted"/>
<name>A0ABQ6AUE5_9BRAD</name>
<protein>
    <recommendedName>
        <fullName evidence="3">Transposase</fullName>
    </recommendedName>
</protein>